<dbReference type="SUPFAM" id="SSF56784">
    <property type="entry name" value="HAD-like"/>
    <property type="match status" value="1"/>
</dbReference>
<protein>
    <submittedName>
        <fullName evidence="2">HAD family phosphatase</fullName>
    </submittedName>
</protein>
<dbReference type="GO" id="GO:0008967">
    <property type="term" value="F:phosphoglycolate phosphatase activity"/>
    <property type="evidence" value="ECO:0007669"/>
    <property type="project" value="TreeGrafter"/>
</dbReference>
<name>A0A7C3WVF0_THEPE</name>
<evidence type="ECO:0000256" key="1">
    <source>
        <dbReference type="ARBA" id="ARBA00007958"/>
    </source>
</evidence>
<reference evidence="2" key="1">
    <citation type="journal article" date="2020" name="mSystems">
        <title>Genome- and Community-Level Interaction Insights into Carbon Utilization and Element Cycling Functions of Hydrothermarchaeota in Hydrothermal Sediment.</title>
        <authorList>
            <person name="Zhou Z."/>
            <person name="Liu Y."/>
            <person name="Xu W."/>
            <person name="Pan J."/>
            <person name="Luo Z.H."/>
            <person name="Li M."/>
        </authorList>
    </citation>
    <scope>NUCLEOTIDE SEQUENCE [LARGE SCALE GENOMIC DNA]</scope>
    <source>
        <strain evidence="2">SpSt-8</strain>
    </source>
</reference>
<dbReference type="Gene3D" id="1.10.150.240">
    <property type="entry name" value="Putative phosphatase, domain 2"/>
    <property type="match status" value="1"/>
</dbReference>
<dbReference type="AlphaFoldDB" id="A0A7C3WVF0"/>
<comment type="similarity">
    <text evidence="1">Belongs to the HAD-like hydrolase superfamily.</text>
</comment>
<dbReference type="InterPro" id="IPR006439">
    <property type="entry name" value="HAD-SF_hydro_IA"/>
</dbReference>
<gene>
    <name evidence="2" type="ORF">ENV88_03520</name>
</gene>
<dbReference type="PANTHER" id="PTHR43434">
    <property type="entry name" value="PHOSPHOGLYCOLATE PHOSPHATASE"/>
    <property type="match status" value="1"/>
</dbReference>
<dbReference type="PANTHER" id="PTHR43434:SF1">
    <property type="entry name" value="PHOSPHOGLYCOLATE PHOSPHATASE"/>
    <property type="match status" value="1"/>
</dbReference>
<accession>A0A7C3WVF0</accession>
<proteinExistence type="inferred from homology"/>
<organism evidence="2">
    <name type="scientific">Thermofilum pendens</name>
    <dbReference type="NCBI Taxonomy" id="2269"/>
    <lineage>
        <taxon>Archaea</taxon>
        <taxon>Thermoproteota</taxon>
        <taxon>Thermoprotei</taxon>
        <taxon>Thermofilales</taxon>
        <taxon>Thermofilaceae</taxon>
        <taxon>Thermofilum</taxon>
    </lineage>
</organism>
<evidence type="ECO:0000313" key="2">
    <source>
        <dbReference type="EMBL" id="HGB25107.1"/>
    </source>
</evidence>
<dbReference type="EMBL" id="DTIB01000077">
    <property type="protein sequence ID" value="HGB25107.1"/>
    <property type="molecule type" value="Genomic_DNA"/>
</dbReference>
<comment type="caution">
    <text evidence="2">The sequence shown here is derived from an EMBL/GenBank/DDBJ whole genome shotgun (WGS) entry which is preliminary data.</text>
</comment>
<sequence>MLKLSRWFSLALKSSLYTTISSNLMMPRSAAFVWDFDGVIVLTPHEDAWRLACEHWGIRGFSHEFYSRYVSGRPRLEGARNILENLAPHLLAERGGSVVEEFAEYKTRVYLRLVEEGRYSVNWGVVSFICKARAGGITQVLASASRNVLVLAERVRVGGLKLAELFDADVSGKGSSKREVFRRALQEVFSRVRSAECIVFFDDSPAGVEAAKEAGGKAVGCFDEELASYGADLVVTDFSLWKPAELLEAVGCRA</sequence>
<dbReference type="InterPro" id="IPR036412">
    <property type="entry name" value="HAD-like_sf"/>
</dbReference>
<dbReference type="SFLD" id="SFLDG01129">
    <property type="entry name" value="C1.5:_HAD__Beta-PGM__Phosphata"/>
    <property type="match status" value="1"/>
</dbReference>
<dbReference type="GO" id="GO:0006281">
    <property type="term" value="P:DNA repair"/>
    <property type="evidence" value="ECO:0007669"/>
    <property type="project" value="TreeGrafter"/>
</dbReference>
<dbReference type="Gene3D" id="3.40.50.1000">
    <property type="entry name" value="HAD superfamily/HAD-like"/>
    <property type="match status" value="1"/>
</dbReference>
<dbReference type="InterPro" id="IPR023214">
    <property type="entry name" value="HAD_sf"/>
</dbReference>
<dbReference type="SFLD" id="SFLDS00003">
    <property type="entry name" value="Haloacid_Dehalogenase"/>
    <property type="match status" value="1"/>
</dbReference>
<dbReference type="Pfam" id="PF00702">
    <property type="entry name" value="Hydrolase"/>
    <property type="match status" value="1"/>
</dbReference>
<dbReference type="InterPro" id="IPR023198">
    <property type="entry name" value="PGP-like_dom2"/>
</dbReference>
<dbReference type="NCBIfam" id="TIGR01509">
    <property type="entry name" value="HAD-SF-IA-v3"/>
    <property type="match status" value="1"/>
</dbReference>
<dbReference type="InterPro" id="IPR050155">
    <property type="entry name" value="HAD-like_hydrolase_sf"/>
</dbReference>